<gene>
    <name evidence="2" type="ORF">I6H47_03365</name>
</gene>
<dbReference type="EMBL" id="CP065989">
    <property type="protein sequence ID" value="QQB15018.1"/>
    <property type="molecule type" value="Genomic_DNA"/>
</dbReference>
<protein>
    <submittedName>
        <fullName evidence="2">FAD binding domain-containing protein</fullName>
    </submittedName>
</protein>
<accession>A0A7T4A0F1</accession>
<dbReference type="InterPro" id="IPR016169">
    <property type="entry name" value="FAD-bd_PCMH_sub2"/>
</dbReference>
<dbReference type="GO" id="GO:0016491">
    <property type="term" value="F:oxidoreductase activity"/>
    <property type="evidence" value="ECO:0007669"/>
    <property type="project" value="InterPro"/>
</dbReference>
<organism evidence="2 3">
    <name type="scientific">Brevibacterium casei</name>
    <dbReference type="NCBI Taxonomy" id="33889"/>
    <lineage>
        <taxon>Bacteria</taxon>
        <taxon>Bacillati</taxon>
        <taxon>Actinomycetota</taxon>
        <taxon>Actinomycetes</taxon>
        <taxon>Micrococcales</taxon>
        <taxon>Brevibacteriaceae</taxon>
        <taxon>Brevibacterium</taxon>
    </lineage>
</organism>
<dbReference type="InterPro" id="IPR002346">
    <property type="entry name" value="Mopterin_DH_FAD-bd"/>
</dbReference>
<dbReference type="PANTHER" id="PTHR42659">
    <property type="entry name" value="XANTHINE DEHYDROGENASE SUBUNIT C-RELATED"/>
    <property type="match status" value="1"/>
</dbReference>
<dbReference type="Proteomes" id="UP000595374">
    <property type="component" value="Chromosome"/>
</dbReference>
<dbReference type="AlphaFoldDB" id="A0A7T4A0F1"/>
<evidence type="ECO:0000313" key="2">
    <source>
        <dbReference type="EMBL" id="QQB15018.1"/>
    </source>
</evidence>
<dbReference type="RefSeq" id="WP_198500049.1">
    <property type="nucleotide sequence ID" value="NZ_CP065989.1"/>
</dbReference>
<evidence type="ECO:0000313" key="3">
    <source>
        <dbReference type="Proteomes" id="UP000595374"/>
    </source>
</evidence>
<name>A0A7T4A0F1_9MICO</name>
<evidence type="ECO:0000259" key="1">
    <source>
        <dbReference type="PROSITE" id="PS51387"/>
    </source>
</evidence>
<feature type="domain" description="FAD-binding PCMH-type" evidence="1">
    <location>
        <begin position="1"/>
        <end position="190"/>
    </location>
</feature>
<dbReference type="Pfam" id="PF00941">
    <property type="entry name" value="FAD_binding_5"/>
    <property type="match status" value="1"/>
</dbReference>
<dbReference type="InterPro" id="IPR036318">
    <property type="entry name" value="FAD-bd_PCMH-like_sf"/>
</dbReference>
<dbReference type="InterPro" id="IPR016166">
    <property type="entry name" value="FAD-bd_PCMH"/>
</dbReference>
<dbReference type="PROSITE" id="PS51387">
    <property type="entry name" value="FAD_PCMH"/>
    <property type="match status" value="1"/>
</dbReference>
<reference evidence="2 3" key="1">
    <citation type="submission" date="2020-12" db="EMBL/GenBank/DDBJ databases">
        <title>FDA dAtabase for Regulatory Grade micrObial Sequences (FDA-ARGOS): Supporting development and validation of Infectious Disease Dx tests.</title>
        <authorList>
            <person name="Sproer C."/>
            <person name="Gronow S."/>
            <person name="Severitt S."/>
            <person name="Schroder I."/>
            <person name="Tallon L."/>
            <person name="Sadzewicz L."/>
            <person name="Zhao X."/>
            <person name="Boylan J."/>
            <person name="Ott S."/>
            <person name="Bowen H."/>
            <person name="Vavikolanu K."/>
            <person name="Mehta A."/>
            <person name="Aluvathingal J."/>
            <person name="Nadendla S."/>
            <person name="Lowell S."/>
            <person name="Myers T."/>
            <person name="Yan Y."/>
            <person name="Sichtig H."/>
        </authorList>
    </citation>
    <scope>NUCLEOTIDE SEQUENCE [LARGE SCALE GENOMIC DNA]</scope>
    <source>
        <strain evidence="2 3">FDAARGOS_990</strain>
    </source>
</reference>
<dbReference type="PANTHER" id="PTHR42659:SF9">
    <property type="entry name" value="XANTHINE DEHYDROGENASE FAD-BINDING SUBUNIT XDHB-RELATED"/>
    <property type="match status" value="1"/>
</dbReference>
<dbReference type="InterPro" id="IPR051312">
    <property type="entry name" value="Diverse_Substr_Oxidored"/>
</dbReference>
<dbReference type="Gene3D" id="3.30.465.10">
    <property type="match status" value="1"/>
</dbReference>
<dbReference type="GO" id="GO:0071949">
    <property type="term" value="F:FAD binding"/>
    <property type="evidence" value="ECO:0007669"/>
    <property type="project" value="InterPro"/>
</dbReference>
<sequence>MDMSCVDEVLTCADPERWQPGDSWLAGGTVLFSYGTDITQGPPRRLLDITEAGWTPTLWRCDSAGEPVDLEIAATCLIKDIFEFRTSGPRVPGHGDRALPGLDLFAPACDSFVASWKIWNASTIGGNVATGLPAGPMISLLSGLDAVALLWGPRGSLRALPVAELVVGEAQTTLEPGELIRSFHIPIAALTQPCAFRRISLTERGRTAALIIGRRLGAGALRLAITGSTRRPHIIDLGPDAAHAATHEGLQAAIDEAVAGVWHDDIHGTPQWREAMTHRLGAEILTELLDPAEPHPRFAARTTGDITMTRSTR</sequence>
<proteinExistence type="predicted"/>
<dbReference type="SUPFAM" id="SSF56176">
    <property type="entry name" value="FAD-binding/transporter-associated domain-like"/>
    <property type="match status" value="1"/>
</dbReference>